<name>A0ABT4LNG6_9PROT</name>
<keyword evidence="3 4" id="KW-0732">Signal</keyword>
<feature type="signal peptide" evidence="4">
    <location>
        <begin position="1"/>
        <end position="26"/>
    </location>
</feature>
<reference evidence="5" key="1">
    <citation type="submission" date="2022-12" db="EMBL/GenBank/DDBJ databases">
        <title>Bacterial isolates from different developmental stages of Nematostella vectensis.</title>
        <authorList>
            <person name="Fraune S."/>
        </authorList>
    </citation>
    <scope>NUCLEOTIDE SEQUENCE</scope>
    <source>
        <strain evidence="5">G21630-S1</strain>
    </source>
</reference>
<proteinExistence type="inferred from homology"/>
<keyword evidence="6" id="KW-1185">Reference proteome</keyword>
<evidence type="ECO:0000256" key="1">
    <source>
        <dbReference type="ARBA" id="ARBA00010333"/>
    </source>
</evidence>
<dbReference type="EMBL" id="JAPWGY010000009">
    <property type="protein sequence ID" value="MCZ4282656.1"/>
    <property type="molecule type" value="Genomic_DNA"/>
</dbReference>
<dbReference type="PANTHER" id="PTHR30085">
    <property type="entry name" value="AMINO ACID ABC TRANSPORTER PERMEASE"/>
    <property type="match status" value="1"/>
</dbReference>
<evidence type="ECO:0000313" key="5">
    <source>
        <dbReference type="EMBL" id="MCZ4282656.1"/>
    </source>
</evidence>
<gene>
    <name evidence="5" type="ORF">O4H49_17865</name>
</gene>
<keyword evidence="2" id="KW-0813">Transport</keyword>
<evidence type="ECO:0000313" key="6">
    <source>
        <dbReference type="Proteomes" id="UP001069802"/>
    </source>
</evidence>
<comment type="caution">
    <text evidence="5">The sequence shown here is derived from an EMBL/GenBank/DDBJ whole genome shotgun (WGS) entry which is preliminary data.</text>
</comment>
<feature type="chain" id="PRO_5047255391" description="Solute-binding protein family 3/N-terminal domain-containing protein" evidence="4">
    <location>
        <begin position="27"/>
        <end position="334"/>
    </location>
</feature>
<accession>A0ABT4LNG6</accession>
<evidence type="ECO:0000256" key="4">
    <source>
        <dbReference type="SAM" id="SignalP"/>
    </source>
</evidence>
<sequence length="334" mass="36770">MKNIHLPGFWAALIAAFFLASEVAFAGEIRDDVEDRRYLRCGYEKKILPFSKKDHLADFAQELCQAFALALFRDKDALKSVTIPAGEGEAYLQGQRVDLLMLSPSQKEKPAQLMAAPLIGNRLTVMSLFGQKTAGALAGKRICTLSRPEYRSGLAVFSQKQQISFSVVAYKTAAELQDSILKLGCTAVALPAVELADLRKAIRRTFPRPHVWETILSGGSLGIVVDTEDREWLNIARSFGYVLLQAEVLGLTADNVDNTAAVTRNSVLLTMLGMEGDLGSSLGLDRQWAYRVIQSHGNYGEIYNRYLGDGKGLVLDKKSEELLNDESLLTAPRL</sequence>
<comment type="similarity">
    <text evidence="1">Belongs to the bacterial solute-binding protein 3 family.</text>
</comment>
<dbReference type="PANTHER" id="PTHR30085:SF6">
    <property type="entry name" value="ABC TRANSPORTER GLUTAMINE-BINDING PROTEIN GLNH"/>
    <property type="match status" value="1"/>
</dbReference>
<organism evidence="5 6">
    <name type="scientific">Kiloniella laminariae</name>
    <dbReference type="NCBI Taxonomy" id="454162"/>
    <lineage>
        <taxon>Bacteria</taxon>
        <taxon>Pseudomonadati</taxon>
        <taxon>Pseudomonadota</taxon>
        <taxon>Alphaproteobacteria</taxon>
        <taxon>Rhodospirillales</taxon>
        <taxon>Kiloniellaceae</taxon>
        <taxon>Kiloniella</taxon>
    </lineage>
</organism>
<dbReference type="Proteomes" id="UP001069802">
    <property type="component" value="Unassembled WGS sequence"/>
</dbReference>
<evidence type="ECO:0008006" key="7">
    <source>
        <dbReference type="Google" id="ProtNLM"/>
    </source>
</evidence>
<evidence type="ECO:0000256" key="2">
    <source>
        <dbReference type="ARBA" id="ARBA00022448"/>
    </source>
</evidence>
<evidence type="ECO:0000256" key="3">
    <source>
        <dbReference type="ARBA" id="ARBA00022729"/>
    </source>
</evidence>
<protein>
    <recommendedName>
        <fullName evidence="7">Solute-binding protein family 3/N-terminal domain-containing protein</fullName>
    </recommendedName>
</protein>
<dbReference type="SUPFAM" id="SSF53850">
    <property type="entry name" value="Periplasmic binding protein-like II"/>
    <property type="match status" value="1"/>
</dbReference>
<dbReference type="RefSeq" id="WP_269424802.1">
    <property type="nucleotide sequence ID" value="NZ_JAPWGY010000009.1"/>
</dbReference>
<dbReference type="Gene3D" id="3.40.190.10">
    <property type="entry name" value="Periplasmic binding protein-like II"/>
    <property type="match status" value="2"/>
</dbReference>
<dbReference type="InterPro" id="IPR051455">
    <property type="entry name" value="Bact_solute-bind_prot3"/>
</dbReference>